<feature type="region of interest" description="Disordered" evidence="1">
    <location>
        <begin position="108"/>
        <end position="134"/>
    </location>
</feature>
<name>A0A4C1YHY3_EUMVA</name>
<evidence type="ECO:0000313" key="2">
    <source>
        <dbReference type="EMBL" id="GBP75698.1"/>
    </source>
</evidence>
<dbReference type="Proteomes" id="UP000299102">
    <property type="component" value="Unassembled WGS sequence"/>
</dbReference>
<sequence length="134" mass="15290">MVIALHVRGKPKPRPKPIANNSRVPYVSAPRSFENTKRNLSLSHSLETFLQDTTSCNFNPRHTKHLNFDVQEYLDVEKSKVDSDRVRVRVPIRARVVWAGGRARAGAANCVSRPGRWRPPRRPPTRPPLTQRHG</sequence>
<reference evidence="2 3" key="1">
    <citation type="journal article" date="2019" name="Commun. Biol.">
        <title>The bagworm genome reveals a unique fibroin gene that provides high tensile strength.</title>
        <authorList>
            <person name="Kono N."/>
            <person name="Nakamura H."/>
            <person name="Ohtoshi R."/>
            <person name="Tomita M."/>
            <person name="Numata K."/>
            <person name="Arakawa K."/>
        </authorList>
    </citation>
    <scope>NUCLEOTIDE SEQUENCE [LARGE SCALE GENOMIC DNA]</scope>
</reference>
<evidence type="ECO:0000256" key="1">
    <source>
        <dbReference type="SAM" id="MobiDB-lite"/>
    </source>
</evidence>
<accession>A0A4C1YHY3</accession>
<evidence type="ECO:0000313" key="3">
    <source>
        <dbReference type="Proteomes" id="UP000299102"/>
    </source>
</evidence>
<dbReference type="AlphaFoldDB" id="A0A4C1YHY3"/>
<organism evidence="2 3">
    <name type="scientific">Eumeta variegata</name>
    <name type="common">Bagworm moth</name>
    <name type="synonym">Eumeta japonica</name>
    <dbReference type="NCBI Taxonomy" id="151549"/>
    <lineage>
        <taxon>Eukaryota</taxon>
        <taxon>Metazoa</taxon>
        <taxon>Ecdysozoa</taxon>
        <taxon>Arthropoda</taxon>
        <taxon>Hexapoda</taxon>
        <taxon>Insecta</taxon>
        <taxon>Pterygota</taxon>
        <taxon>Neoptera</taxon>
        <taxon>Endopterygota</taxon>
        <taxon>Lepidoptera</taxon>
        <taxon>Glossata</taxon>
        <taxon>Ditrysia</taxon>
        <taxon>Tineoidea</taxon>
        <taxon>Psychidae</taxon>
        <taxon>Oiketicinae</taxon>
        <taxon>Eumeta</taxon>
    </lineage>
</organism>
<comment type="caution">
    <text evidence="2">The sequence shown here is derived from an EMBL/GenBank/DDBJ whole genome shotgun (WGS) entry which is preliminary data.</text>
</comment>
<proteinExistence type="predicted"/>
<protein>
    <submittedName>
        <fullName evidence="2">Uncharacterized protein</fullName>
    </submittedName>
</protein>
<gene>
    <name evidence="2" type="ORF">EVAR_98548_1</name>
</gene>
<dbReference type="EMBL" id="BGZK01001258">
    <property type="protein sequence ID" value="GBP75698.1"/>
    <property type="molecule type" value="Genomic_DNA"/>
</dbReference>
<feature type="compositionally biased region" description="Basic residues" evidence="1">
    <location>
        <begin position="115"/>
        <end position="124"/>
    </location>
</feature>
<keyword evidence="3" id="KW-1185">Reference proteome</keyword>